<dbReference type="Proteomes" id="UP000824201">
    <property type="component" value="Unassembled WGS sequence"/>
</dbReference>
<reference evidence="3" key="2">
    <citation type="journal article" date="2021" name="PeerJ">
        <title>Extensive microbial diversity within the chicken gut microbiome revealed by metagenomics and culture.</title>
        <authorList>
            <person name="Gilroy R."/>
            <person name="Ravi A."/>
            <person name="Getino M."/>
            <person name="Pursley I."/>
            <person name="Horton D.L."/>
            <person name="Alikhan N.F."/>
            <person name="Baker D."/>
            <person name="Gharbi K."/>
            <person name="Hall N."/>
            <person name="Watson M."/>
            <person name="Adriaenssens E.M."/>
            <person name="Foster-Nyarko E."/>
            <person name="Jarju S."/>
            <person name="Secka A."/>
            <person name="Antonio M."/>
            <person name="Oren A."/>
            <person name="Chaudhuri R.R."/>
            <person name="La Ragione R."/>
            <person name="Hildebrand F."/>
            <person name="Pallen M.J."/>
        </authorList>
    </citation>
    <scope>NUCLEOTIDE SEQUENCE</scope>
    <source>
        <strain evidence="3">ChiW13-3771</strain>
    </source>
</reference>
<dbReference type="PANTHER" id="PTHR43736">
    <property type="entry name" value="ADP-RIBOSE PYROPHOSPHATASE"/>
    <property type="match status" value="1"/>
</dbReference>
<protein>
    <submittedName>
        <fullName evidence="3">NUDIX domain-containing protein</fullName>
    </submittedName>
</protein>
<sequence>MPAFLEDIRPFYGNRERNDMGQTLEEFLEAYDPKRYEQPSVTVDTLVVQHPNQFDTVNQGLKVLMIQRGNHPSIGKWALPGGFIEMREDGIESAKRELQEETGLTGIPIEQIHAWDQWKRDPRSRIVTIAYLALVEEGLHPKAGDDAADACFFDVEFNLIKKEQDKEKRYDTYHLALSNKGKETVLSATLVLSQNCHSLIRQKHLEIIENDGFACDHARIIAQGLLYIEALLKQQRKED</sequence>
<comment type="similarity">
    <text evidence="1">Belongs to the Nudix hydrolase family.</text>
</comment>
<gene>
    <name evidence="3" type="ORF">IAC96_04140</name>
</gene>
<feature type="domain" description="Nudix hydrolase" evidence="2">
    <location>
        <begin position="39"/>
        <end position="177"/>
    </location>
</feature>
<dbReference type="Gene3D" id="3.90.79.10">
    <property type="entry name" value="Nucleoside Triphosphate Pyrophosphohydrolase"/>
    <property type="match status" value="1"/>
</dbReference>
<evidence type="ECO:0000259" key="2">
    <source>
        <dbReference type="PROSITE" id="PS51462"/>
    </source>
</evidence>
<proteinExistence type="inferred from homology"/>
<evidence type="ECO:0000313" key="4">
    <source>
        <dbReference type="Proteomes" id="UP000824201"/>
    </source>
</evidence>
<dbReference type="CDD" id="cd18873">
    <property type="entry name" value="NUDIX_NadM_like"/>
    <property type="match status" value="1"/>
</dbReference>
<evidence type="ECO:0000313" key="3">
    <source>
        <dbReference type="EMBL" id="HIR88121.1"/>
    </source>
</evidence>
<organism evidence="3 4">
    <name type="scientific">Candidatus Fimimorpha faecalis</name>
    <dbReference type="NCBI Taxonomy" id="2840824"/>
    <lineage>
        <taxon>Bacteria</taxon>
        <taxon>Bacillati</taxon>
        <taxon>Bacillota</taxon>
        <taxon>Clostridia</taxon>
        <taxon>Eubacteriales</taxon>
        <taxon>Candidatus Fimimorpha</taxon>
    </lineage>
</organism>
<dbReference type="SUPFAM" id="SSF55811">
    <property type="entry name" value="Nudix"/>
    <property type="match status" value="1"/>
</dbReference>
<dbReference type="PROSITE" id="PS51462">
    <property type="entry name" value="NUDIX"/>
    <property type="match status" value="1"/>
</dbReference>
<dbReference type="InterPro" id="IPR000086">
    <property type="entry name" value="NUDIX_hydrolase_dom"/>
</dbReference>
<dbReference type="InterPro" id="IPR015797">
    <property type="entry name" value="NUDIX_hydrolase-like_dom_sf"/>
</dbReference>
<name>A0A9D1EDM5_9FIRM</name>
<dbReference type="Pfam" id="PF00293">
    <property type="entry name" value="NUDIX"/>
    <property type="match status" value="1"/>
</dbReference>
<comment type="caution">
    <text evidence="3">The sequence shown here is derived from an EMBL/GenBank/DDBJ whole genome shotgun (WGS) entry which is preliminary data.</text>
</comment>
<dbReference type="EMBL" id="DVHN01000046">
    <property type="protein sequence ID" value="HIR88121.1"/>
    <property type="molecule type" value="Genomic_DNA"/>
</dbReference>
<dbReference type="AlphaFoldDB" id="A0A9D1EDM5"/>
<dbReference type="PANTHER" id="PTHR43736:SF1">
    <property type="entry name" value="DIHYDRONEOPTERIN TRIPHOSPHATE DIPHOSPHATASE"/>
    <property type="match status" value="1"/>
</dbReference>
<accession>A0A9D1EDM5</accession>
<evidence type="ECO:0000256" key="1">
    <source>
        <dbReference type="ARBA" id="ARBA00005582"/>
    </source>
</evidence>
<reference evidence="3" key="1">
    <citation type="submission" date="2020-10" db="EMBL/GenBank/DDBJ databases">
        <authorList>
            <person name="Gilroy R."/>
        </authorList>
    </citation>
    <scope>NUCLEOTIDE SEQUENCE</scope>
    <source>
        <strain evidence="3">ChiW13-3771</strain>
    </source>
</reference>